<keyword evidence="2" id="KW-1133">Transmembrane helix</keyword>
<gene>
    <name evidence="4" type="ORF">DRE_04580</name>
</gene>
<evidence type="ECO:0000256" key="3">
    <source>
        <dbReference type="SAM" id="SignalP"/>
    </source>
</evidence>
<reference evidence="4 5" key="1">
    <citation type="submission" date="2013-05" db="EMBL/GenBank/DDBJ databases">
        <title>Drechslerella stenobrocha genome reveals carnivorous origination and mechanical trapping mechanism of predatory fungi.</title>
        <authorList>
            <person name="Liu X."/>
            <person name="Zhang W."/>
            <person name="Liu K."/>
        </authorList>
    </citation>
    <scope>NUCLEOTIDE SEQUENCE [LARGE SCALE GENOMIC DNA]</scope>
    <source>
        <strain evidence="4 5">248</strain>
    </source>
</reference>
<feature type="signal peptide" evidence="3">
    <location>
        <begin position="1"/>
        <end position="20"/>
    </location>
</feature>
<keyword evidence="5" id="KW-1185">Reference proteome</keyword>
<keyword evidence="3" id="KW-0732">Signal</keyword>
<dbReference type="Proteomes" id="UP000024837">
    <property type="component" value="Unassembled WGS sequence"/>
</dbReference>
<dbReference type="AlphaFoldDB" id="W7I107"/>
<name>W7I107_9PEZI</name>
<accession>W7I107</accession>
<dbReference type="OrthoDB" id="5327151at2759"/>
<keyword evidence="2" id="KW-0472">Membrane</keyword>
<feature type="transmembrane region" description="Helical" evidence="2">
    <location>
        <begin position="134"/>
        <end position="156"/>
    </location>
</feature>
<feature type="region of interest" description="Disordered" evidence="1">
    <location>
        <begin position="62"/>
        <end position="111"/>
    </location>
</feature>
<feature type="chain" id="PRO_5004895804" evidence="3">
    <location>
        <begin position="21"/>
        <end position="160"/>
    </location>
</feature>
<keyword evidence="2" id="KW-0812">Transmembrane</keyword>
<dbReference type="EMBL" id="KI966420">
    <property type="protein sequence ID" value="EWC46202.1"/>
    <property type="molecule type" value="Genomic_DNA"/>
</dbReference>
<dbReference type="HOGENOM" id="CLU_1635328_0_0_1"/>
<sequence>MRFSACFILTIASLAFNAASFPTVPTSNQNLDIVARNVDTTPLEYTVDMVKRSEIEPKVAEVIEKRSTQKRSPEDTERDPAPFTGSDYNKRSAMPQNDDTDQPPGEAVEAEPEVIVPVKRITGQIPGAGIPQGLGSGIAIFMIIFMLFAMITAISVKDTD</sequence>
<evidence type="ECO:0000256" key="1">
    <source>
        <dbReference type="SAM" id="MobiDB-lite"/>
    </source>
</evidence>
<organism evidence="4 5">
    <name type="scientific">Drechslerella stenobrocha 248</name>
    <dbReference type="NCBI Taxonomy" id="1043628"/>
    <lineage>
        <taxon>Eukaryota</taxon>
        <taxon>Fungi</taxon>
        <taxon>Dikarya</taxon>
        <taxon>Ascomycota</taxon>
        <taxon>Pezizomycotina</taxon>
        <taxon>Orbiliomycetes</taxon>
        <taxon>Orbiliales</taxon>
        <taxon>Orbiliaceae</taxon>
        <taxon>Drechslerella</taxon>
    </lineage>
</organism>
<evidence type="ECO:0000313" key="5">
    <source>
        <dbReference type="Proteomes" id="UP000024837"/>
    </source>
</evidence>
<protein>
    <submittedName>
        <fullName evidence="4">Uncharacterized protein</fullName>
    </submittedName>
</protein>
<evidence type="ECO:0000313" key="4">
    <source>
        <dbReference type="EMBL" id="EWC46202.1"/>
    </source>
</evidence>
<evidence type="ECO:0000256" key="2">
    <source>
        <dbReference type="SAM" id="Phobius"/>
    </source>
</evidence>
<proteinExistence type="predicted"/>
<feature type="compositionally biased region" description="Basic and acidic residues" evidence="1">
    <location>
        <begin position="62"/>
        <end position="80"/>
    </location>
</feature>